<keyword evidence="2" id="KW-1133">Transmembrane helix</keyword>
<dbReference type="EMBL" id="CP138584">
    <property type="protein sequence ID" value="WPH00933.1"/>
    <property type="molecule type" value="Genomic_DNA"/>
</dbReference>
<dbReference type="PANTHER" id="PTHR35895">
    <property type="entry name" value="CHROMOSOME 16, WHOLE GENOME SHOTGUN SEQUENCE"/>
    <property type="match status" value="1"/>
</dbReference>
<dbReference type="InterPro" id="IPR059065">
    <property type="entry name" value="Ig_Tag1-like_4th"/>
</dbReference>
<dbReference type="Pfam" id="PF26174">
    <property type="entry name" value="LEA-2_1"/>
    <property type="match status" value="1"/>
</dbReference>
<dbReference type="InterPro" id="IPR046368">
    <property type="entry name" value="Tag1"/>
</dbReference>
<feature type="transmembrane region" description="Helical" evidence="2">
    <location>
        <begin position="68"/>
        <end position="89"/>
    </location>
</feature>
<feature type="region of interest" description="Disordered" evidence="1">
    <location>
        <begin position="721"/>
        <end position="740"/>
    </location>
</feature>
<feature type="region of interest" description="Disordered" evidence="1">
    <location>
        <begin position="1"/>
        <end position="49"/>
    </location>
</feature>
<evidence type="ECO:0000256" key="2">
    <source>
        <dbReference type="SAM" id="Phobius"/>
    </source>
</evidence>
<proteinExistence type="predicted"/>
<organism evidence="6 7">
    <name type="scientific">Acrodontium crateriforme</name>
    <dbReference type="NCBI Taxonomy" id="150365"/>
    <lineage>
        <taxon>Eukaryota</taxon>
        <taxon>Fungi</taxon>
        <taxon>Dikarya</taxon>
        <taxon>Ascomycota</taxon>
        <taxon>Pezizomycotina</taxon>
        <taxon>Dothideomycetes</taxon>
        <taxon>Dothideomycetidae</taxon>
        <taxon>Mycosphaerellales</taxon>
        <taxon>Teratosphaeriaceae</taxon>
        <taxon>Acrodontium</taxon>
    </lineage>
</organism>
<dbReference type="PANTHER" id="PTHR35895:SF3">
    <property type="entry name" value="PRE-RRNA PROCESSING PROTEIN"/>
    <property type="match status" value="1"/>
</dbReference>
<accession>A0AAQ3M470</accession>
<keyword evidence="2" id="KW-0472">Membrane</keyword>
<keyword evidence="7" id="KW-1185">Reference proteome</keyword>
<evidence type="ECO:0008006" key="8">
    <source>
        <dbReference type="Google" id="ProtNLM"/>
    </source>
</evidence>
<dbReference type="Pfam" id="PF26153">
    <property type="entry name" value="LEA-2L_5"/>
    <property type="match status" value="1"/>
</dbReference>
<feature type="domain" description="Tag1 C-terminal" evidence="3">
    <location>
        <begin position="454"/>
        <end position="569"/>
    </location>
</feature>
<evidence type="ECO:0000259" key="3">
    <source>
        <dbReference type="Pfam" id="PF22786"/>
    </source>
</evidence>
<keyword evidence="2" id="KW-0812">Transmembrane</keyword>
<dbReference type="Proteomes" id="UP001303373">
    <property type="component" value="Chromosome 5"/>
</dbReference>
<dbReference type="InterPro" id="IPR059066">
    <property type="entry name" value="Ig_Tag1-like_5th"/>
</dbReference>
<feature type="domain" description="Tag1-like fifth Ig-like" evidence="5">
    <location>
        <begin position="737"/>
        <end position="852"/>
    </location>
</feature>
<evidence type="ECO:0000256" key="1">
    <source>
        <dbReference type="SAM" id="MobiDB-lite"/>
    </source>
</evidence>
<evidence type="ECO:0000313" key="6">
    <source>
        <dbReference type="EMBL" id="WPH00933.1"/>
    </source>
</evidence>
<feature type="compositionally biased region" description="Basic and acidic residues" evidence="1">
    <location>
        <begin position="10"/>
        <end position="19"/>
    </location>
</feature>
<feature type="compositionally biased region" description="Low complexity" evidence="1">
    <location>
        <begin position="26"/>
        <end position="47"/>
    </location>
</feature>
<dbReference type="Pfam" id="PF26150">
    <property type="entry name" value="LEA-2_4"/>
    <property type="match status" value="1"/>
</dbReference>
<dbReference type="Pfam" id="PF22786">
    <property type="entry name" value="Tag1_C"/>
    <property type="match status" value="1"/>
</dbReference>
<reference evidence="6 7" key="1">
    <citation type="submission" date="2023-11" db="EMBL/GenBank/DDBJ databases">
        <title>An acidophilic fungus is an integral part of prey digestion in a carnivorous sundew plant.</title>
        <authorList>
            <person name="Tsai I.J."/>
        </authorList>
    </citation>
    <scope>NUCLEOTIDE SEQUENCE [LARGE SCALE GENOMIC DNA]</scope>
    <source>
        <strain evidence="6">169a</strain>
    </source>
</reference>
<evidence type="ECO:0000313" key="7">
    <source>
        <dbReference type="Proteomes" id="UP001303373"/>
    </source>
</evidence>
<gene>
    <name evidence="6" type="ORF">R9X50_00376700</name>
</gene>
<evidence type="ECO:0000259" key="5">
    <source>
        <dbReference type="Pfam" id="PF26153"/>
    </source>
</evidence>
<evidence type="ECO:0000259" key="4">
    <source>
        <dbReference type="Pfam" id="PF26150"/>
    </source>
</evidence>
<feature type="domain" description="Tag1-like fourth Ig-like" evidence="4">
    <location>
        <begin position="589"/>
        <end position="705"/>
    </location>
</feature>
<sequence>MAAAAPGEPVSRDADHEQPPTETSPLLPSNNRDRSSSPSPLSSQRPSSAHDLLQALHRKPGSKRRWPSILALVSLCLLVILIIVLAFIAPSSVEQYAQQAAIFTPTSLSIASFTAQGVQARVQGDFVLDSTRVSKKAIRDIGRFCTWIARKAETGQSKVEVSLPEFGNVVIGTAVVPGFEVDLRDGQTTHVDFTADLLPGDADGIRQIATKWVDGQLGDLRVLGKASVPIKSGIINLGRQALRHELLLADDKIPSIPAYDIRKLNFREIDSPGSSGMAAEVSLLVENEYPIDFTLPSFGFNILVDNCNGADPYIKLADATTQSVHVLPKEQIEVNVTGLVHQLPDVLTQYCPGSHKSPLDILLGNYIHGKDNTIYVRGAASPSKDTPDWISNLISDITIPVPVPGRALGRLVKNFTLADTHFSLPDPFAEPGSPGASPRISANVIALVALPNEMNFSMDVSRVRADADVFYKKRKLGRLDLHKWQPAKSTRVEPTSPKDGPALKVESKVTDAPLKITDDDVLTDVIEAMLFGGKPVVLHVKAEIDVEVKTTLGELTVRGLPAEGEVEVNALPRQPKHPDGALPLPPGIQPQIRDLRILSTTPSSLAIGATVNITNPTPYTATIPYLDLHILANNSLIGHATLKDVQVGEGVNPNLTVVATYCPLDLGGEKARLKGRALIGHYISGGNVSVTARLHQNSIPFLPHTGYVLGKRFAINVPAPRLRMPRRGNPDNPDDDEDSNPHFIQNALLHLLSSTATFTLFSPLPATTITITSVNATAFYHSSIVGKILSDIPFSVPPIDEDGNGVETPKLPVDWNPTSVGYDAVKRALGGTLKLDTKATVGVKVDLWEESIDFHGKGIGAGVRL</sequence>
<dbReference type="GO" id="GO:0000329">
    <property type="term" value="C:fungal-type vacuole membrane"/>
    <property type="evidence" value="ECO:0007669"/>
    <property type="project" value="InterPro"/>
</dbReference>
<dbReference type="InterPro" id="IPR055011">
    <property type="entry name" value="Tag1_C"/>
</dbReference>
<protein>
    <recommendedName>
        <fullName evidence="8">Pre-rRNA processing protein</fullName>
    </recommendedName>
</protein>
<name>A0AAQ3M470_9PEZI</name>
<dbReference type="AlphaFoldDB" id="A0AAQ3M470"/>